<feature type="binding site" evidence="10 11">
    <location>
        <position position="601"/>
    </location>
    <ligand>
        <name>L-homocysteine</name>
        <dbReference type="ChEBI" id="CHEBI:58199"/>
    </ligand>
</feature>
<comment type="function">
    <text evidence="1 10">Catalyzes the transfer of a methyl group from 5-methyltetrahydrofolate to homocysteine resulting in methionine formation.</text>
</comment>
<dbReference type="FunFam" id="3.20.20.210:FF:000003">
    <property type="entry name" value="5-methyltetrahydropteroyltriglutamate--homocysteine methyltransferase"/>
    <property type="match status" value="1"/>
</dbReference>
<organism evidence="16 17">
    <name type="scientific">Buchnera aphidicola</name>
    <name type="common">Anoecia oenotherae</name>
    <dbReference type="NCBI Taxonomy" id="1241833"/>
    <lineage>
        <taxon>Bacteria</taxon>
        <taxon>Pseudomonadati</taxon>
        <taxon>Pseudomonadota</taxon>
        <taxon>Gammaproteobacteria</taxon>
        <taxon>Enterobacterales</taxon>
        <taxon>Erwiniaceae</taxon>
        <taxon>Buchnera</taxon>
    </lineage>
</organism>
<feature type="binding site" evidence="10">
    <location>
        <position position="728"/>
    </location>
    <ligand>
        <name>Zn(2+)</name>
        <dbReference type="ChEBI" id="CHEBI:29105"/>
        <note>catalytic</note>
    </ligand>
</feature>
<dbReference type="InterPro" id="IPR013215">
    <property type="entry name" value="Cbl-indep_Met_Synth_N"/>
</dbReference>
<dbReference type="UniPathway" id="UPA00051">
    <property type="reaction ID" value="UER00082"/>
</dbReference>
<sequence length="760" mass="88607">MTTIFTHTLGFPRIGTNRELKQAQEKYWSKKITKDELFSTGKKIRINNWKKQAELGIDLIPVGDFSWYDHVLNTTMLLGNIPERFKNKNNTIDIDTIFKIAKGYQSKDKHIVPSEMKKWFNTNYHYIVPEFTKNSSFTYSWKQLIEEVDEAIELGFNVKPVILGPISYLWLGKEKEENFHRLDLLAKILHVYKNIISKLEKRKINWIQIEEPILTLDLSEKWLNAFKFSYEFMKNSKKILLTTYFGSIFHNIETIKELPVQGLHIDITNKNYNIDLLCNNIPKKWLLSLGVINGRNVWKTNLNSTINTINLIKKIKKNICIGTSCSLIHVPIDLSVETKISKMEKSWLSFALEKCHELFLLKTALITNNYSLLKEWSKPVLSRTQLNKNIKKEKEEVILKIKKNNKYQKSPYSIRSLEQKKCLKLPILPITTIGSFPQTDSIRQLRLDFKLKNISSNDYETKIKENIKKIISFQESLNIDVLVHGEVERNDMVEYFGEQLNGFLITSNGWVQSYGSRCVKPPIIISDISRPKPMTVKWMKYAQSLTKKPIKGMLTGPVTILCWSFVRDDIKKSQVAYQLALALQDEVLDLEKIGINIIQIDEPALREGLPLRKKSWENYLNWATESFRLTYYKTKNKTQIHTHMCYCEFNDIIQAIIKLDVDVITLETSRSDIKLLKLFQQHNYINEIGPGFYDIHSSTIPTVKSIQSNLEIALKYISINRLWVNPDCGLKTRNWKEIKQSLENIVTATKNVRKKNKPIN</sequence>
<evidence type="ECO:0000256" key="7">
    <source>
        <dbReference type="ARBA" id="ARBA00022723"/>
    </source>
</evidence>
<feature type="binding site" evidence="10">
    <location>
        <position position="643"/>
    </location>
    <ligand>
        <name>Zn(2+)</name>
        <dbReference type="ChEBI" id="CHEBI:29105"/>
        <note>catalytic</note>
    </ligand>
</feature>
<name>A0A4D6XUI5_9GAMM</name>
<comment type="pathway">
    <text evidence="2 10">Amino-acid biosynthesis; L-methionine biosynthesis via de novo pathway; L-methionine from L-homocysteine (MetE route): step 1/1.</text>
</comment>
<proteinExistence type="inferred from homology"/>
<dbReference type="InterPro" id="IPR002629">
    <property type="entry name" value="Met_Synth_C/arc"/>
</dbReference>
<dbReference type="SUPFAM" id="SSF51726">
    <property type="entry name" value="UROD/MetE-like"/>
    <property type="match status" value="2"/>
</dbReference>
<keyword evidence="10" id="KW-0677">Repeat</keyword>
<evidence type="ECO:0000259" key="14">
    <source>
        <dbReference type="Pfam" id="PF01717"/>
    </source>
</evidence>
<evidence type="ECO:0000256" key="12">
    <source>
        <dbReference type="PIRSR" id="PIRSR000382-2"/>
    </source>
</evidence>
<feature type="binding site" evidence="11">
    <location>
        <position position="21"/>
    </location>
    <ligand>
        <name>5-methyltetrahydropteroyltri-L-glutamate</name>
        <dbReference type="ChEBI" id="CHEBI:58207"/>
    </ligand>
</feature>
<keyword evidence="8 10" id="KW-0862">Zinc</keyword>
<feature type="binding site" evidence="10 11">
    <location>
        <position position="563"/>
    </location>
    <ligand>
        <name>5-methyltetrahydropteroyltri-L-glutamate</name>
        <dbReference type="ChEBI" id="CHEBI:58207"/>
    </ligand>
</feature>
<dbReference type="CDD" id="cd03311">
    <property type="entry name" value="CIMS_C_terminal_like"/>
    <property type="match status" value="1"/>
</dbReference>
<accession>A0A4D6XUI5</accession>
<keyword evidence="5 10" id="KW-0028">Amino-acid biosynthesis</keyword>
<evidence type="ECO:0000256" key="5">
    <source>
        <dbReference type="ARBA" id="ARBA00022605"/>
    </source>
</evidence>
<dbReference type="PANTHER" id="PTHR30519">
    <property type="entry name" value="5-METHYLTETRAHYDROPTEROYLTRIGLUTAMATE--HOMOCYSTEINE METHYLTRANSFERASE"/>
    <property type="match status" value="1"/>
</dbReference>
<feature type="binding site" evidence="10 11">
    <location>
        <position position="601"/>
    </location>
    <ligand>
        <name>L-methionine</name>
        <dbReference type="ChEBI" id="CHEBI:57844"/>
    </ligand>
</feature>
<evidence type="ECO:0000256" key="10">
    <source>
        <dbReference type="HAMAP-Rule" id="MF_00172"/>
    </source>
</evidence>
<feature type="binding site" evidence="10">
    <location>
        <position position="667"/>
    </location>
    <ligand>
        <name>Zn(2+)</name>
        <dbReference type="ChEBI" id="CHEBI:29105"/>
        <note>catalytic</note>
    </ligand>
</feature>
<dbReference type="RefSeq" id="WP_158341577.1">
    <property type="nucleotide sequence ID" value="NZ_CP033012.1"/>
</dbReference>
<feature type="binding site" evidence="10 11">
    <location>
        <begin position="433"/>
        <end position="435"/>
    </location>
    <ligand>
        <name>L-methionine</name>
        <dbReference type="ChEBI" id="CHEBI:57844"/>
    </ligand>
</feature>
<feature type="binding site" evidence="10">
    <location>
        <begin position="18"/>
        <end position="21"/>
    </location>
    <ligand>
        <name>5-methyltetrahydropteroyltri-L-glutamate</name>
        <dbReference type="ChEBI" id="CHEBI:58207"/>
    </ligand>
</feature>
<feature type="binding site" evidence="12">
    <location>
        <position position="645"/>
    </location>
    <ligand>
        <name>Zn(2+)</name>
        <dbReference type="ChEBI" id="CHEBI:29105"/>
        <label>1</label>
        <note>catalytic</note>
    </ligand>
</feature>
<dbReference type="CDD" id="cd03312">
    <property type="entry name" value="CIMS_N_terminal_like"/>
    <property type="match status" value="1"/>
</dbReference>
<evidence type="ECO:0000313" key="16">
    <source>
        <dbReference type="EMBL" id="QCI19169.1"/>
    </source>
</evidence>
<feature type="active site" description="Proton donor" evidence="10 13">
    <location>
        <position position="696"/>
    </location>
</feature>
<feature type="binding site" evidence="12">
    <location>
        <position position="667"/>
    </location>
    <ligand>
        <name>Zn(2+)</name>
        <dbReference type="ChEBI" id="CHEBI:29105"/>
        <label>1</label>
        <note>catalytic</note>
    </ligand>
</feature>
<feature type="binding site" evidence="12">
    <location>
        <position position="728"/>
    </location>
    <ligand>
        <name>Zn(2+)</name>
        <dbReference type="ChEBI" id="CHEBI:29105"/>
        <label>1</label>
        <note>catalytic</note>
    </ligand>
</feature>
<reference evidence="16 17" key="1">
    <citation type="submission" date="2018-10" db="EMBL/GenBank/DDBJ databases">
        <title>Comparative functional genomics of the obligate endosymbiont Buchnera aphidicola.</title>
        <authorList>
            <person name="Chong R.A."/>
        </authorList>
    </citation>
    <scope>NUCLEOTIDE SEQUENCE [LARGE SCALE GENOMIC DNA]</scope>
    <source>
        <strain evidence="16 17">Aoe</strain>
    </source>
</reference>
<evidence type="ECO:0000256" key="9">
    <source>
        <dbReference type="ARBA" id="ARBA00023167"/>
    </source>
</evidence>
<evidence type="ECO:0000256" key="2">
    <source>
        <dbReference type="ARBA" id="ARBA00004681"/>
    </source>
</evidence>
<comment type="cofactor">
    <cofactor evidence="12">
        <name>Zn(2+)</name>
        <dbReference type="ChEBI" id="CHEBI:29105"/>
    </cofactor>
    <text evidence="12">Binds 2 Zn(2+) ions per subunit.</text>
</comment>
<feature type="binding site" evidence="10">
    <location>
        <position position="486"/>
    </location>
    <ligand>
        <name>L-homocysteine</name>
        <dbReference type="ChEBI" id="CHEBI:58199"/>
    </ligand>
</feature>
<feature type="domain" description="Cobalamin-independent methionine synthase MetE C-terminal/archaeal" evidence="14">
    <location>
        <begin position="428"/>
        <end position="750"/>
    </location>
</feature>
<dbReference type="PIRSF" id="PIRSF000382">
    <property type="entry name" value="MeTrfase_B12_ind"/>
    <property type="match status" value="1"/>
</dbReference>
<dbReference type="Gene3D" id="3.20.20.210">
    <property type="match status" value="2"/>
</dbReference>
<keyword evidence="7 10" id="KW-0479">Metal-binding</keyword>
<dbReference type="Pfam" id="PF08267">
    <property type="entry name" value="Meth_synt_1"/>
    <property type="match status" value="1"/>
</dbReference>
<dbReference type="HAMAP" id="MF_00172">
    <property type="entry name" value="Meth_synth"/>
    <property type="match status" value="1"/>
</dbReference>
<evidence type="ECO:0000256" key="11">
    <source>
        <dbReference type="PIRSR" id="PIRSR000382-1"/>
    </source>
</evidence>
<feature type="binding site" evidence="10 11">
    <location>
        <begin position="433"/>
        <end position="435"/>
    </location>
    <ligand>
        <name>L-homocysteine</name>
        <dbReference type="ChEBI" id="CHEBI:58199"/>
    </ligand>
</feature>
<dbReference type="GO" id="GO:0008270">
    <property type="term" value="F:zinc ion binding"/>
    <property type="evidence" value="ECO:0007669"/>
    <property type="project" value="InterPro"/>
</dbReference>
<evidence type="ECO:0000259" key="15">
    <source>
        <dbReference type="Pfam" id="PF08267"/>
    </source>
</evidence>
<dbReference type="GO" id="GO:0003871">
    <property type="term" value="F:5-methyltetrahydropteroyltriglutamate-homocysteine S-methyltransferase activity"/>
    <property type="evidence" value="ECO:0007669"/>
    <property type="project" value="UniProtKB-UniRule"/>
</dbReference>
<comment type="similarity">
    <text evidence="3 10">Belongs to the vitamin-B12 independent methionine synthase family.</text>
</comment>
<dbReference type="GO" id="GO:0009086">
    <property type="term" value="P:methionine biosynthetic process"/>
    <property type="evidence" value="ECO:0007669"/>
    <property type="project" value="UniProtKB-UniRule"/>
</dbReference>
<keyword evidence="17" id="KW-1185">Reference proteome</keyword>
<dbReference type="InterPro" id="IPR006276">
    <property type="entry name" value="Cobalamin-indep_Met_synthase"/>
</dbReference>
<dbReference type="AlphaFoldDB" id="A0A4D6XUI5"/>
<dbReference type="Proteomes" id="UP000298677">
    <property type="component" value="Chromosome"/>
</dbReference>
<feature type="binding site" evidence="10 11">
    <location>
        <position position="486"/>
    </location>
    <ligand>
        <name>L-methionine</name>
        <dbReference type="ChEBI" id="CHEBI:57844"/>
    </ligand>
</feature>
<feature type="binding site" evidence="10 11">
    <location>
        <begin position="517"/>
        <end position="518"/>
    </location>
    <ligand>
        <name>5-methyltetrahydropteroyltri-L-glutamate</name>
        <dbReference type="ChEBI" id="CHEBI:58207"/>
    </ligand>
</feature>
<evidence type="ECO:0000256" key="13">
    <source>
        <dbReference type="PIRSR" id="PIRSR000382-3"/>
    </source>
</evidence>
<gene>
    <name evidence="10" type="primary">metE</name>
    <name evidence="16" type="ORF">D9V65_00130</name>
</gene>
<dbReference type="InterPro" id="IPR038071">
    <property type="entry name" value="UROD/MetE-like_sf"/>
</dbReference>
<evidence type="ECO:0000256" key="4">
    <source>
        <dbReference type="ARBA" id="ARBA00022603"/>
    </source>
</evidence>
<dbReference type="EC" id="2.1.1.14" evidence="10"/>
<evidence type="ECO:0000256" key="1">
    <source>
        <dbReference type="ARBA" id="ARBA00002777"/>
    </source>
</evidence>
<comment type="catalytic activity">
    <reaction evidence="10">
        <text>5-methyltetrahydropteroyltri-L-glutamate + L-homocysteine = tetrahydropteroyltri-L-glutamate + L-methionine</text>
        <dbReference type="Rhea" id="RHEA:21196"/>
        <dbReference type="ChEBI" id="CHEBI:57844"/>
        <dbReference type="ChEBI" id="CHEBI:58140"/>
        <dbReference type="ChEBI" id="CHEBI:58199"/>
        <dbReference type="ChEBI" id="CHEBI:58207"/>
        <dbReference type="EC" id="2.1.1.14"/>
    </reaction>
</comment>
<feature type="domain" description="Cobalamin-independent methionine synthase MetE N-terminal" evidence="15">
    <location>
        <begin position="6"/>
        <end position="315"/>
    </location>
</feature>
<evidence type="ECO:0000256" key="3">
    <source>
        <dbReference type="ARBA" id="ARBA00009553"/>
    </source>
</evidence>
<evidence type="ECO:0000256" key="6">
    <source>
        <dbReference type="ARBA" id="ARBA00022679"/>
    </source>
</evidence>
<dbReference type="EMBL" id="CP033012">
    <property type="protein sequence ID" value="QCI19169.1"/>
    <property type="molecule type" value="Genomic_DNA"/>
</dbReference>
<evidence type="ECO:0000313" key="17">
    <source>
        <dbReference type="Proteomes" id="UP000298677"/>
    </source>
</evidence>
<comment type="cofactor">
    <cofactor evidence="10">
        <name>Zn(2+)</name>
        <dbReference type="ChEBI" id="CHEBI:29105"/>
    </cofactor>
    <text evidence="10">Binds 1 zinc ion per subunit.</text>
</comment>
<protein>
    <recommendedName>
        <fullName evidence="10">5-methyltetrahydropteroyltriglutamate--homocysteine methyltransferase</fullName>
        <ecNumber evidence="10">2.1.1.14</ecNumber>
    </recommendedName>
    <alternativeName>
        <fullName evidence="10">Cobalamin-independent methionine synthase</fullName>
    </alternativeName>
    <alternativeName>
        <fullName evidence="10">Methionine synthase, vitamin-B12 independent isozyme</fullName>
    </alternativeName>
</protein>
<dbReference type="NCBIfam" id="TIGR01371">
    <property type="entry name" value="met_syn_B12ind"/>
    <property type="match status" value="1"/>
</dbReference>
<dbReference type="NCBIfam" id="NF003556">
    <property type="entry name" value="PRK05222.1"/>
    <property type="match status" value="1"/>
</dbReference>
<feature type="binding site" evidence="12">
    <location>
        <position position="643"/>
    </location>
    <ligand>
        <name>Zn(2+)</name>
        <dbReference type="ChEBI" id="CHEBI:29105"/>
        <label>1</label>
        <note>catalytic</note>
    </ligand>
</feature>
<feature type="binding site" evidence="10">
    <location>
        <position position="645"/>
    </location>
    <ligand>
        <name>Zn(2+)</name>
        <dbReference type="ChEBI" id="CHEBI:29105"/>
        <note>catalytic</note>
    </ligand>
</feature>
<dbReference type="GO" id="GO:0032259">
    <property type="term" value="P:methylation"/>
    <property type="evidence" value="ECO:0007669"/>
    <property type="project" value="UniProtKB-KW"/>
</dbReference>
<feature type="binding site" evidence="10">
    <location>
        <position position="607"/>
    </location>
    <ligand>
        <name>5-methyltetrahydropteroyltri-L-glutamate</name>
        <dbReference type="ChEBI" id="CHEBI:58207"/>
    </ligand>
</feature>
<keyword evidence="4 10" id="KW-0489">Methyltransferase</keyword>
<keyword evidence="9 10" id="KW-0486">Methionine biosynthesis</keyword>
<evidence type="ECO:0000256" key="8">
    <source>
        <dbReference type="ARBA" id="ARBA00022833"/>
    </source>
</evidence>
<keyword evidence="6 10" id="KW-0808">Transferase</keyword>
<dbReference type="OrthoDB" id="244285at2"/>
<feature type="binding site" evidence="11">
    <location>
        <position position="123"/>
    </location>
    <ligand>
        <name>5-methyltetrahydropteroyltri-L-glutamate</name>
        <dbReference type="ChEBI" id="CHEBI:58207"/>
    </ligand>
</feature>
<dbReference type="Pfam" id="PF01717">
    <property type="entry name" value="Meth_synt_2"/>
    <property type="match status" value="1"/>
</dbReference>
<feature type="binding site" evidence="10">
    <location>
        <position position="118"/>
    </location>
    <ligand>
        <name>5-methyltetrahydropteroyltri-L-glutamate</name>
        <dbReference type="ChEBI" id="CHEBI:58207"/>
    </ligand>
</feature>